<dbReference type="RefSeq" id="XP_038811844.1">
    <property type="nucleotide sequence ID" value="XM_038951371.1"/>
</dbReference>
<accession>A0ABQ7IRL7</accession>
<protein>
    <submittedName>
        <fullName evidence="2">Uncharacterized protein</fullName>
    </submittedName>
</protein>
<evidence type="ECO:0000313" key="3">
    <source>
        <dbReference type="Proteomes" id="UP000783213"/>
    </source>
</evidence>
<evidence type="ECO:0000313" key="2">
    <source>
        <dbReference type="EMBL" id="KAF7932452.1"/>
    </source>
</evidence>
<dbReference type="GeneID" id="62230525"/>
<sequence>MNNNASAVSLRKRKNSDVSEDISPTPSKAIKIENSDNVEERTDNNHAEATVTPSVKSERSAVDVEEFDVQSHISELYRFIISERALGRAPMKIQRLINMDSASRNFYASSIRDWIDQDHGEFLERCSHKPDSRVNFKTTRKYLADIGRLSRMARGASLAFELSLYLCEHSYLPPDNGKIPPISRAVCGPCDSLVHKLCLRMKDEYPNFEPEEHLSRVDDQRKHFEADDDGLIPHLLRTRDLLVSWVEGPSAAQAIYDSTKELILTDYNHIVEKLQSAVARNHSSSSRNSNVPGHLVPSVEKSLPQVKRLLSMAGGKGLAFDLLLFAGRHSYIERKKDLLGRKVTENFDQAADNLLVQISNAIREEDPTFRPVDAMEMLIEEIEATGHNGYFPESYKLFSSWMPEVGTSHARKDYDELHAKIEQAHAAVERRLEIFVKDGSRPTVDLLGRKMVGFVDDVNKLSTKLGGLLPAIEIAIFLGECSYTKMEALGPLYGWDNNSSFRCKRDFDSLGDDCLKELLQRVSAAHYSLDKDYYGRLKESVDYLRGYGITTYFPLSFELLRQLS</sequence>
<reference evidence="2 3" key="1">
    <citation type="journal article" date="2020" name="Genome Biol. Evol.">
        <title>Comparative genomics of Sclerotiniaceae.</title>
        <authorList>
            <person name="Valero Jimenez C.A."/>
            <person name="Steentjes M."/>
            <person name="Scholten O.E."/>
            <person name="Van Kan J.A.L."/>
        </authorList>
    </citation>
    <scope>NUCLEOTIDE SEQUENCE [LARGE SCALE GENOMIC DNA]</scope>
    <source>
        <strain evidence="2 3">B1</strain>
    </source>
</reference>
<dbReference type="Proteomes" id="UP000783213">
    <property type="component" value="Unassembled WGS sequence"/>
</dbReference>
<keyword evidence="3" id="KW-1185">Reference proteome</keyword>
<organism evidence="2 3">
    <name type="scientific">Botrytis deweyae</name>
    <dbReference type="NCBI Taxonomy" id="2478750"/>
    <lineage>
        <taxon>Eukaryota</taxon>
        <taxon>Fungi</taxon>
        <taxon>Dikarya</taxon>
        <taxon>Ascomycota</taxon>
        <taxon>Pezizomycotina</taxon>
        <taxon>Leotiomycetes</taxon>
        <taxon>Helotiales</taxon>
        <taxon>Sclerotiniaceae</taxon>
        <taxon>Botrytis</taxon>
    </lineage>
</organism>
<name>A0ABQ7IRL7_9HELO</name>
<comment type="caution">
    <text evidence="2">The sequence shown here is derived from an EMBL/GenBank/DDBJ whole genome shotgun (WGS) entry which is preliminary data.</text>
</comment>
<gene>
    <name evidence="2" type="ORF">EAE98_003751</name>
</gene>
<evidence type="ECO:0000256" key="1">
    <source>
        <dbReference type="SAM" id="MobiDB-lite"/>
    </source>
</evidence>
<dbReference type="EMBL" id="RCSX01000007">
    <property type="protein sequence ID" value="KAF7932452.1"/>
    <property type="molecule type" value="Genomic_DNA"/>
</dbReference>
<feature type="compositionally biased region" description="Basic and acidic residues" evidence="1">
    <location>
        <begin position="30"/>
        <end position="46"/>
    </location>
</feature>
<feature type="region of interest" description="Disordered" evidence="1">
    <location>
        <begin position="1"/>
        <end position="51"/>
    </location>
</feature>
<proteinExistence type="predicted"/>